<dbReference type="EMBL" id="LVZM01011597">
    <property type="protein sequence ID" value="OUC44839.1"/>
    <property type="molecule type" value="Genomic_DNA"/>
</dbReference>
<accession>A0A1Y3EMS0</accession>
<reference evidence="1 2" key="1">
    <citation type="submission" date="2015-04" db="EMBL/GenBank/DDBJ databases">
        <title>Draft genome of the roundworm Trichinella nativa.</title>
        <authorList>
            <person name="Mitreva M."/>
        </authorList>
    </citation>
    <scope>NUCLEOTIDE SEQUENCE [LARGE SCALE GENOMIC DNA]</scope>
    <source>
        <strain evidence="1 2">ISS45</strain>
    </source>
</reference>
<name>A0A1Y3EMS0_9BILA</name>
<gene>
    <name evidence="1" type="ORF">D917_08797</name>
</gene>
<dbReference type="Gene3D" id="3.40.50.1010">
    <property type="entry name" value="5'-nuclease"/>
    <property type="match status" value="1"/>
</dbReference>
<evidence type="ECO:0000313" key="1">
    <source>
        <dbReference type="EMBL" id="OUC44839.1"/>
    </source>
</evidence>
<proteinExistence type="predicted"/>
<evidence type="ECO:0000313" key="2">
    <source>
        <dbReference type="Proteomes" id="UP000243006"/>
    </source>
</evidence>
<dbReference type="AlphaFoldDB" id="A0A1Y3EMS0"/>
<protein>
    <submittedName>
        <fullName evidence="1">Uncharacterized protein</fullName>
    </submittedName>
</protein>
<sequence>MKKYTILIPLVVFNELYGLGKYHESDWVQTQCTLAMKLIKEWLQDDSLRVKGVTTSGTLIKTFDFFNEATEK</sequence>
<comment type="caution">
    <text evidence="1">The sequence shown here is derived from an EMBL/GenBank/DDBJ whole genome shotgun (WGS) entry which is preliminary data.</text>
</comment>
<dbReference type="Proteomes" id="UP000243006">
    <property type="component" value="Unassembled WGS sequence"/>
</dbReference>
<feature type="non-terminal residue" evidence="1">
    <location>
        <position position="72"/>
    </location>
</feature>
<organism evidence="1 2">
    <name type="scientific">Trichinella nativa</name>
    <dbReference type="NCBI Taxonomy" id="6335"/>
    <lineage>
        <taxon>Eukaryota</taxon>
        <taxon>Metazoa</taxon>
        <taxon>Ecdysozoa</taxon>
        <taxon>Nematoda</taxon>
        <taxon>Enoplea</taxon>
        <taxon>Dorylaimia</taxon>
        <taxon>Trichinellida</taxon>
        <taxon>Trichinellidae</taxon>
        <taxon>Trichinella</taxon>
    </lineage>
</organism>